<evidence type="ECO:0000256" key="8">
    <source>
        <dbReference type="ARBA" id="ARBA00048142"/>
    </source>
</evidence>
<dbReference type="PANTHER" id="PTHR42862">
    <property type="entry name" value="DELTA-1-PYRROLINE-5-CARBOXYLATE DEHYDROGENASE 1, ISOFORM A-RELATED"/>
    <property type="match status" value="1"/>
</dbReference>
<evidence type="ECO:0000256" key="1">
    <source>
        <dbReference type="ARBA" id="ARBA00004786"/>
    </source>
</evidence>
<dbReference type="Gene3D" id="3.40.309.10">
    <property type="entry name" value="Aldehyde Dehydrogenase, Chain A, domain 2"/>
    <property type="match status" value="1"/>
</dbReference>
<dbReference type="FunFam" id="3.40.309.10:FF:000005">
    <property type="entry name" value="1-pyrroline-5-carboxylate dehydrogenase 1"/>
    <property type="match status" value="1"/>
</dbReference>
<evidence type="ECO:0000256" key="10">
    <source>
        <dbReference type="RuleBase" id="RU003345"/>
    </source>
</evidence>
<proteinExistence type="inferred from homology"/>
<keyword evidence="6" id="KW-0642">Proline metabolism</keyword>
<dbReference type="InterPro" id="IPR016160">
    <property type="entry name" value="Ald_DH_CS_CYS"/>
</dbReference>
<dbReference type="InterPro" id="IPR016162">
    <property type="entry name" value="Ald_DH_N"/>
</dbReference>
<dbReference type="OrthoDB" id="9762913at2"/>
<keyword evidence="13" id="KW-1185">Reference proteome</keyword>
<evidence type="ECO:0000313" key="12">
    <source>
        <dbReference type="EMBL" id="PAU94517.1"/>
    </source>
</evidence>
<evidence type="ECO:0000256" key="2">
    <source>
        <dbReference type="ARBA" id="ARBA00009986"/>
    </source>
</evidence>
<dbReference type="GO" id="GO:0004657">
    <property type="term" value="F:proline dehydrogenase activity"/>
    <property type="evidence" value="ECO:0007669"/>
    <property type="project" value="UniProtKB-ARBA"/>
</dbReference>
<keyword evidence="5" id="KW-0520">NAD</keyword>
<evidence type="ECO:0000256" key="4">
    <source>
        <dbReference type="ARBA" id="ARBA00023002"/>
    </source>
</evidence>
<evidence type="ECO:0000256" key="3">
    <source>
        <dbReference type="ARBA" id="ARBA00012884"/>
    </source>
</evidence>
<dbReference type="AlphaFoldDB" id="A0A2A2GCA5"/>
<comment type="similarity">
    <text evidence="2 10">Belongs to the aldehyde dehydrogenase family.</text>
</comment>
<evidence type="ECO:0000313" key="13">
    <source>
        <dbReference type="Proteomes" id="UP000218831"/>
    </source>
</evidence>
<dbReference type="Gene3D" id="3.40.605.10">
    <property type="entry name" value="Aldehyde Dehydrogenase, Chain A, domain 1"/>
    <property type="match status" value="1"/>
</dbReference>
<dbReference type="InterPro" id="IPR016161">
    <property type="entry name" value="Ald_DH/histidinol_DH"/>
</dbReference>
<dbReference type="InterPro" id="IPR005931">
    <property type="entry name" value="P5CDH/ALDH4A1"/>
</dbReference>
<dbReference type="Pfam" id="PF00171">
    <property type="entry name" value="Aldedh"/>
    <property type="match status" value="1"/>
</dbReference>
<dbReference type="Proteomes" id="UP000218831">
    <property type="component" value="Unassembled WGS sequence"/>
</dbReference>
<dbReference type="NCBIfam" id="TIGR01236">
    <property type="entry name" value="D1pyr5carbox1"/>
    <property type="match status" value="1"/>
</dbReference>
<sequence length="543" mass="61190">MANAFFEIREPENESYNSYAPGTPEREELREELDRLKSQEIEIPAIIGGKEVKTDRQQDVVMPHNHSHKLGTVHLCGEEEVEMAIESALEARKQWADMPWQDRAAIYLKAADLITGPYRYTMNASTMLGQSKTPHQSEIEAVGEFADFLRFNAYYLQEIYKDQPYSPDGMWNQMEYRPLEGFVFAVTPFNFTAIAGNLPLAPALCGNVALWKPATSSIYSSYFIMKVLKEAGMPDGVINFLPGSGADVGDPVLESEHLSGLHFTGSTGTFQHLWKSIAKNIEDYNTYPRIVGETGGKDFIFAHESADVDAVVIAAIRAAYEYQGQKCSAASRMYLPESIWPEFREKFLDEVKDVKYGDVEDFTNFMGAVIDQKAFDNITSYIDYVKESDDGEILYGGNYDDSEGYFIEPTLVQAHDPKFKTMEEEIFGPVLTVYVYEDNKFDETLELCDNTSPYALTGAIFAQERYALNKMADYLRQAAGNFYINDKPTAAIVNQQPFGGARKSGTNDKAGSAANLMRWISVRSIKETTVPAKDWTYPYMEEE</sequence>
<dbReference type="SUPFAM" id="SSF53720">
    <property type="entry name" value="ALDH-like"/>
    <property type="match status" value="1"/>
</dbReference>
<comment type="pathway">
    <text evidence="1">Amino-acid degradation; L-proline degradation into L-glutamate; L-glutamate from L-proline: step 2/2.</text>
</comment>
<dbReference type="EMBL" id="NSKE01000004">
    <property type="protein sequence ID" value="PAU94517.1"/>
    <property type="molecule type" value="Genomic_DNA"/>
</dbReference>
<evidence type="ECO:0000256" key="5">
    <source>
        <dbReference type="ARBA" id="ARBA00023027"/>
    </source>
</evidence>
<feature type="active site" evidence="9">
    <location>
        <position position="293"/>
    </location>
</feature>
<dbReference type="InterPro" id="IPR016163">
    <property type="entry name" value="Ald_DH_C"/>
</dbReference>
<evidence type="ECO:0000256" key="6">
    <source>
        <dbReference type="ARBA" id="ARBA00023062"/>
    </source>
</evidence>
<dbReference type="UniPathway" id="UPA00261">
    <property type="reaction ID" value="UER00374"/>
</dbReference>
<dbReference type="GO" id="GO:0010133">
    <property type="term" value="P:L-proline catabolic process to L-glutamate"/>
    <property type="evidence" value="ECO:0007669"/>
    <property type="project" value="UniProtKB-UniPathway"/>
</dbReference>
<dbReference type="GO" id="GO:0003842">
    <property type="term" value="F:L-glutamate gamma-semialdehyde dehydrogenase activity"/>
    <property type="evidence" value="ECO:0007669"/>
    <property type="project" value="UniProtKB-EC"/>
</dbReference>
<reference evidence="12 13" key="1">
    <citation type="submission" date="2017-08" db="EMBL/GenBank/DDBJ databases">
        <title>Aliifodinibius alkalisoli sp. nov., isolated from saline alkaline soil.</title>
        <authorList>
            <person name="Liu D."/>
            <person name="Zhang G."/>
        </authorList>
    </citation>
    <scope>NUCLEOTIDE SEQUENCE [LARGE SCALE GENOMIC DNA]</scope>
    <source>
        <strain evidence="12 13">WN023</strain>
    </source>
</reference>
<protein>
    <recommendedName>
        <fullName evidence="7">L-glutamate gamma-semialdehyde dehydrogenase</fullName>
        <ecNumber evidence="3">1.2.1.88</ecNumber>
    </recommendedName>
    <alternativeName>
        <fullName evidence="7">L-glutamate gamma-semialdehyde dehydrogenase</fullName>
    </alternativeName>
</protein>
<dbReference type="GO" id="GO:0009898">
    <property type="term" value="C:cytoplasmic side of plasma membrane"/>
    <property type="evidence" value="ECO:0007669"/>
    <property type="project" value="TreeGrafter"/>
</dbReference>
<feature type="domain" description="Aldehyde dehydrogenase" evidence="11">
    <location>
        <begin position="56"/>
        <end position="524"/>
    </location>
</feature>
<gene>
    <name evidence="12" type="primary">pruA</name>
    <name evidence="12" type="ORF">CK503_06900</name>
</gene>
<dbReference type="InterPro" id="IPR015590">
    <property type="entry name" value="Aldehyde_DH_dom"/>
</dbReference>
<name>A0A2A2GCA5_9BACT</name>
<keyword evidence="4 10" id="KW-0560">Oxidoreductase</keyword>
<dbReference type="FunFam" id="3.40.605.10:FF:000006">
    <property type="entry name" value="1-pyrroline-5-carboxylate dehydrogenase"/>
    <property type="match status" value="1"/>
</dbReference>
<evidence type="ECO:0000259" key="11">
    <source>
        <dbReference type="Pfam" id="PF00171"/>
    </source>
</evidence>
<dbReference type="PROSITE" id="PS00070">
    <property type="entry name" value="ALDEHYDE_DEHYDR_CYS"/>
    <property type="match status" value="1"/>
</dbReference>
<dbReference type="CDD" id="cd07123">
    <property type="entry name" value="ALDH_F4-17_P5CDH"/>
    <property type="match status" value="1"/>
</dbReference>
<comment type="catalytic activity">
    <reaction evidence="8">
        <text>L-glutamate 5-semialdehyde + NAD(+) + H2O = L-glutamate + NADH + 2 H(+)</text>
        <dbReference type="Rhea" id="RHEA:30235"/>
        <dbReference type="ChEBI" id="CHEBI:15377"/>
        <dbReference type="ChEBI" id="CHEBI:15378"/>
        <dbReference type="ChEBI" id="CHEBI:29985"/>
        <dbReference type="ChEBI" id="CHEBI:57540"/>
        <dbReference type="ChEBI" id="CHEBI:57945"/>
        <dbReference type="ChEBI" id="CHEBI:58066"/>
        <dbReference type="EC" id="1.2.1.88"/>
    </reaction>
</comment>
<evidence type="ECO:0000256" key="7">
    <source>
        <dbReference type="ARBA" id="ARBA00032259"/>
    </source>
</evidence>
<dbReference type="PANTHER" id="PTHR42862:SF1">
    <property type="entry name" value="DELTA-1-PYRROLINE-5-CARBOXYLATE DEHYDROGENASE 2, ISOFORM A-RELATED"/>
    <property type="match status" value="1"/>
</dbReference>
<dbReference type="RefSeq" id="WP_095606058.1">
    <property type="nucleotide sequence ID" value="NZ_NSKE01000004.1"/>
</dbReference>
<organism evidence="12 13">
    <name type="scientific">Fodinibius salipaludis</name>
    <dbReference type="NCBI Taxonomy" id="2032627"/>
    <lineage>
        <taxon>Bacteria</taxon>
        <taxon>Pseudomonadati</taxon>
        <taxon>Balneolota</taxon>
        <taxon>Balneolia</taxon>
        <taxon>Balneolales</taxon>
        <taxon>Balneolaceae</taxon>
        <taxon>Fodinibius</taxon>
    </lineage>
</organism>
<dbReference type="EC" id="1.2.1.88" evidence="3"/>
<dbReference type="PROSITE" id="PS00687">
    <property type="entry name" value="ALDEHYDE_DEHYDR_GLU"/>
    <property type="match status" value="1"/>
</dbReference>
<accession>A0A2A2GCA5</accession>
<dbReference type="InterPro" id="IPR050485">
    <property type="entry name" value="Proline_metab_enzyme"/>
</dbReference>
<evidence type="ECO:0000256" key="9">
    <source>
        <dbReference type="PROSITE-ProRule" id="PRU10007"/>
    </source>
</evidence>
<dbReference type="InterPro" id="IPR029510">
    <property type="entry name" value="Ald_DH_CS_GLU"/>
</dbReference>
<comment type="caution">
    <text evidence="12">The sequence shown here is derived from an EMBL/GenBank/DDBJ whole genome shotgun (WGS) entry which is preliminary data.</text>
</comment>